<evidence type="ECO:0000256" key="2">
    <source>
        <dbReference type="ARBA" id="ARBA00022723"/>
    </source>
</evidence>
<dbReference type="GO" id="GO:0046872">
    <property type="term" value="F:metal ion binding"/>
    <property type="evidence" value="ECO:0007669"/>
    <property type="project" value="UniProtKB-KW"/>
</dbReference>
<dbReference type="GO" id="GO:0051539">
    <property type="term" value="F:4 iron, 4 sulfur cluster binding"/>
    <property type="evidence" value="ECO:0007669"/>
    <property type="project" value="UniProtKB-KW"/>
</dbReference>
<dbReference type="InterPro" id="IPR006006">
    <property type="entry name" value="GltD-like"/>
</dbReference>
<gene>
    <name evidence="8" type="ORF">FLL45_03085</name>
</gene>
<dbReference type="EMBL" id="VIKR01000001">
    <property type="protein sequence ID" value="TQV76951.1"/>
    <property type="molecule type" value="Genomic_DNA"/>
</dbReference>
<keyword evidence="2" id="KW-0479">Metal-binding</keyword>
<protein>
    <submittedName>
        <fullName evidence="8">Glutamate synthase small subunit</fullName>
    </submittedName>
</protein>
<dbReference type="PANTHER" id="PTHR42783">
    <property type="entry name" value="GLUTAMATE SYNTHASE [NADPH] SMALL CHAIN"/>
    <property type="match status" value="1"/>
</dbReference>
<evidence type="ECO:0000256" key="3">
    <source>
        <dbReference type="ARBA" id="ARBA00023002"/>
    </source>
</evidence>
<dbReference type="PANTHER" id="PTHR42783:SF3">
    <property type="entry name" value="GLUTAMATE SYNTHASE [NADPH] SMALL CHAIN-RELATED"/>
    <property type="match status" value="1"/>
</dbReference>
<proteinExistence type="predicted"/>
<keyword evidence="9" id="KW-1185">Reference proteome</keyword>
<sequence>MSQNKVNKIDPLSFINQQRSISKKRSVQNRLIDFKEIYVPKDEPELKAQADRCLDCGNPYCEWKCPLHNYIPNWLDLVQKEKYDLAAELMHETNPLPEICGRVCPQDRLCEQACTLNTGFGAVTIGAIEKNVTDRALAKNWRPDLSLVSNSGKSVAIVGAGPAGLGCAELLARNGVKAVVYDKYPEIGGLLTFGIPGFKLEKDVVKKRREFLEDIGVEFRLNTEIGKQVSIEELQQDFDSIFLGMGCYTPVTGNLPGSQTAGVVKALDFLIGNVNQQQQFNMQGYPAIDVSGKKVVVLGGGDTAMDCVRSAIRLKAASVDCVYRRDEASMPGSPQEVKNAKEEGINFIYNKQPIEICVDGEKLVGVKVAETVLEEEATSNRKNFVVDDNQTSLLEADIVILAFGFKASPADWFEKLGVKTHANGLVVTKPTEEYDLPYQQQTDANAVFAGGDMVRGADLVVTAIAEGRQAAREILAFLNVA</sequence>
<dbReference type="Gene3D" id="3.50.50.60">
    <property type="entry name" value="FAD/NAD(P)-binding domain"/>
    <property type="match status" value="1"/>
</dbReference>
<dbReference type="InterPro" id="IPR028261">
    <property type="entry name" value="DPD_II"/>
</dbReference>
<keyword evidence="5" id="KW-0411">Iron-sulfur</keyword>
<dbReference type="SUPFAM" id="SSF46548">
    <property type="entry name" value="alpha-helical ferredoxin"/>
    <property type="match status" value="1"/>
</dbReference>
<dbReference type="AlphaFoldDB" id="A0A545TIF3"/>
<dbReference type="Proteomes" id="UP000317839">
    <property type="component" value="Unassembled WGS sequence"/>
</dbReference>
<comment type="caution">
    <text evidence="8">The sequence shown here is derived from an EMBL/GenBank/DDBJ whole genome shotgun (WGS) entry which is preliminary data.</text>
</comment>
<keyword evidence="3" id="KW-0560">Oxidoreductase</keyword>
<dbReference type="PRINTS" id="PR00419">
    <property type="entry name" value="ADXRDTASE"/>
</dbReference>
<feature type="domain" description="FAD/NAD(P)-binding" evidence="6">
    <location>
        <begin position="154"/>
        <end position="467"/>
    </location>
</feature>
<dbReference type="InterPro" id="IPR009051">
    <property type="entry name" value="Helical_ferredxn"/>
</dbReference>
<evidence type="ECO:0000256" key="4">
    <source>
        <dbReference type="ARBA" id="ARBA00023004"/>
    </source>
</evidence>
<evidence type="ECO:0000313" key="9">
    <source>
        <dbReference type="Proteomes" id="UP000317839"/>
    </source>
</evidence>
<keyword evidence="1" id="KW-0004">4Fe-4S</keyword>
<evidence type="ECO:0000256" key="1">
    <source>
        <dbReference type="ARBA" id="ARBA00022485"/>
    </source>
</evidence>
<dbReference type="OrthoDB" id="9803192at2"/>
<dbReference type="GO" id="GO:0016491">
    <property type="term" value="F:oxidoreductase activity"/>
    <property type="evidence" value="ECO:0007669"/>
    <property type="project" value="UniProtKB-KW"/>
</dbReference>
<evidence type="ECO:0000313" key="8">
    <source>
        <dbReference type="EMBL" id="TQV76951.1"/>
    </source>
</evidence>
<organism evidence="8 9">
    <name type="scientific">Aliikangiella marina</name>
    <dbReference type="NCBI Taxonomy" id="1712262"/>
    <lineage>
        <taxon>Bacteria</taxon>
        <taxon>Pseudomonadati</taxon>
        <taxon>Pseudomonadota</taxon>
        <taxon>Gammaproteobacteria</taxon>
        <taxon>Oceanospirillales</taxon>
        <taxon>Pleioneaceae</taxon>
        <taxon>Aliikangiella</taxon>
    </lineage>
</organism>
<dbReference type="Gene3D" id="3.40.50.720">
    <property type="entry name" value="NAD(P)-binding Rossmann-like Domain"/>
    <property type="match status" value="1"/>
</dbReference>
<evidence type="ECO:0000259" key="6">
    <source>
        <dbReference type="Pfam" id="PF07992"/>
    </source>
</evidence>
<dbReference type="SUPFAM" id="SSF51971">
    <property type="entry name" value="Nucleotide-binding domain"/>
    <property type="match status" value="1"/>
</dbReference>
<dbReference type="InterPro" id="IPR036188">
    <property type="entry name" value="FAD/NAD-bd_sf"/>
</dbReference>
<name>A0A545TIF3_9GAMM</name>
<dbReference type="InterPro" id="IPR023753">
    <property type="entry name" value="FAD/NAD-binding_dom"/>
</dbReference>
<dbReference type="Gene3D" id="1.10.1060.10">
    <property type="entry name" value="Alpha-helical ferredoxin"/>
    <property type="match status" value="1"/>
</dbReference>
<feature type="domain" description="Dihydroprymidine dehydrogenase" evidence="7">
    <location>
        <begin position="32"/>
        <end position="140"/>
    </location>
</feature>
<dbReference type="NCBIfam" id="TIGR01318">
    <property type="entry name" value="gltD_gamma_fam"/>
    <property type="match status" value="1"/>
</dbReference>
<dbReference type="Pfam" id="PF14691">
    <property type="entry name" value="Fer4_20"/>
    <property type="match status" value="1"/>
</dbReference>
<keyword evidence="4" id="KW-0408">Iron</keyword>
<dbReference type="Pfam" id="PF07992">
    <property type="entry name" value="Pyr_redox_2"/>
    <property type="match status" value="1"/>
</dbReference>
<dbReference type="RefSeq" id="WP_142888311.1">
    <property type="nucleotide sequence ID" value="NZ_VIKR01000001.1"/>
</dbReference>
<reference evidence="8 9" key="1">
    <citation type="submission" date="2019-06" db="EMBL/GenBank/DDBJ databases">
        <title>Draft genome of Aliikangiella marina GYP-15.</title>
        <authorList>
            <person name="Wang G."/>
        </authorList>
    </citation>
    <scope>NUCLEOTIDE SEQUENCE [LARGE SCALE GENOMIC DNA]</scope>
    <source>
        <strain evidence="8 9">GYP-15</strain>
    </source>
</reference>
<evidence type="ECO:0000259" key="7">
    <source>
        <dbReference type="Pfam" id="PF14691"/>
    </source>
</evidence>
<evidence type="ECO:0000256" key="5">
    <source>
        <dbReference type="ARBA" id="ARBA00023014"/>
    </source>
</evidence>
<dbReference type="FunFam" id="1.10.1060.10:FF:000004">
    <property type="entry name" value="Glutamate synthase, small subunit"/>
    <property type="match status" value="1"/>
</dbReference>
<accession>A0A545TIF3</accession>